<evidence type="ECO:0000313" key="5">
    <source>
        <dbReference type="EMBL" id="SNX27766.1"/>
    </source>
</evidence>
<dbReference type="SUPFAM" id="SSF111369">
    <property type="entry name" value="HlyD-like secretion proteins"/>
    <property type="match status" value="1"/>
</dbReference>
<name>A0A240DZV9_9BURK</name>
<dbReference type="AlphaFoldDB" id="A0A240DZV9"/>
<evidence type="ECO:0000256" key="1">
    <source>
        <dbReference type="ARBA" id="ARBA00009477"/>
    </source>
</evidence>
<proteinExistence type="inferred from homology"/>
<dbReference type="FunFam" id="2.40.30.170:FF:000010">
    <property type="entry name" value="Efflux RND transporter periplasmic adaptor subunit"/>
    <property type="match status" value="1"/>
</dbReference>
<dbReference type="Pfam" id="PF25917">
    <property type="entry name" value="BSH_RND"/>
    <property type="match status" value="1"/>
</dbReference>
<dbReference type="Gene3D" id="2.40.50.100">
    <property type="match status" value="1"/>
</dbReference>
<dbReference type="InterPro" id="IPR006143">
    <property type="entry name" value="RND_pump_MFP"/>
</dbReference>
<feature type="domain" description="Multidrug resistance protein MdtA-like barrel-sandwich hybrid" evidence="3">
    <location>
        <begin position="142"/>
        <end position="264"/>
    </location>
</feature>
<gene>
    <name evidence="5" type="ORF">SAMN06295945_0082</name>
</gene>
<dbReference type="Gene3D" id="2.40.420.20">
    <property type="match status" value="1"/>
</dbReference>
<dbReference type="EMBL" id="OANS01000001">
    <property type="protein sequence ID" value="SNX27766.1"/>
    <property type="molecule type" value="Genomic_DNA"/>
</dbReference>
<evidence type="ECO:0000259" key="4">
    <source>
        <dbReference type="Pfam" id="PF25954"/>
    </source>
</evidence>
<dbReference type="Gene3D" id="2.40.30.170">
    <property type="match status" value="1"/>
</dbReference>
<reference evidence="6" key="1">
    <citation type="submission" date="2017-08" db="EMBL/GenBank/DDBJ databases">
        <authorList>
            <person name="Varghese N."/>
            <person name="Submissions S."/>
        </authorList>
    </citation>
    <scope>NUCLEOTIDE SEQUENCE [LARGE SCALE GENOMIC DNA]</scope>
    <source>
        <strain evidence="6">AP-Melu-1000-B4</strain>
    </source>
</reference>
<dbReference type="Proteomes" id="UP000218069">
    <property type="component" value="Unassembled WGS sequence"/>
</dbReference>
<dbReference type="InterPro" id="IPR058792">
    <property type="entry name" value="Beta-barrel_RND_2"/>
</dbReference>
<protein>
    <submittedName>
        <fullName evidence="5">Membrane fusion protein, multidrug efflux system</fullName>
    </submittedName>
</protein>
<evidence type="ECO:0000256" key="2">
    <source>
        <dbReference type="SAM" id="Phobius"/>
    </source>
</evidence>
<dbReference type="PANTHER" id="PTHR30469:SF11">
    <property type="entry name" value="BLL4320 PROTEIN"/>
    <property type="match status" value="1"/>
</dbReference>
<dbReference type="Gene3D" id="1.10.287.470">
    <property type="entry name" value="Helix hairpin bin"/>
    <property type="match status" value="1"/>
</dbReference>
<keyword evidence="2" id="KW-1133">Transmembrane helix</keyword>
<accession>A0A240DZV9</accession>
<comment type="similarity">
    <text evidence="1">Belongs to the membrane fusion protein (MFP) (TC 8.A.1) family.</text>
</comment>
<keyword evidence="6" id="KW-1185">Reference proteome</keyword>
<dbReference type="NCBIfam" id="TIGR01730">
    <property type="entry name" value="RND_mfp"/>
    <property type="match status" value="1"/>
</dbReference>
<dbReference type="Pfam" id="PF25954">
    <property type="entry name" value="Beta-barrel_RND_2"/>
    <property type="match status" value="1"/>
</dbReference>
<dbReference type="InterPro" id="IPR058625">
    <property type="entry name" value="MdtA-like_BSH"/>
</dbReference>
<sequence>MKLLETIKTKMIAIAVALQSWALAKAQEWQLNEKLAAIWGKVSATWAAVGGRLRLRERVRNSKAYAKLQAMTPLRRRMTLMLCGVFLLLGLIFGFNQLKTALIKHFISGAGLPPASVSTMVIATTEWQPKLSSVGNVRAFRGVELSTEISGLVLTVPIKSGMDVNEGDLLIKLNDASDVAQLNSLKAQAALAKLINERDRQQLAIQAISKNVFDTTKADAQSKQALVDQQIALVAKKNLKAPFSGRIGIVTINPGQYVNPGDKLLTLQTLDPIYVDFNLPQSNAEQVQVGQEIEVTTDAFKGASFTGKITAVSPKVDTGTRNILVEAQLANPDKKILPGMFANVNINVGGQVAFLTLPQTAVTYNPYGSTIFIAKRTDKLDKQGNPVLEAQQVFVTTGLTRGDQVAILKGVEAGTTVVTSGQLKLKNGTPLIVNNKVLPANSPDPKPQE</sequence>
<organism evidence="5 6">
    <name type="scientific">Polynucleobacter meluiroseus</name>
    <dbReference type="NCBI Taxonomy" id="1938814"/>
    <lineage>
        <taxon>Bacteria</taxon>
        <taxon>Pseudomonadati</taxon>
        <taxon>Pseudomonadota</taxon>
        <taxon>Betaproteobacteria</taxon>
        <taxon>Burkholderiales</taxon>
        <taxon>Burkholderiaceae</taxon>
        <taxon>Polynucleobacter</taxon>
    </lineage>
</organism>
<feature type="transmembrane region" description="Helical" evidence="2">
    <location>
        <begin position="76"/>
        <end position="95"/>
    </location>
</feature>
<dbReference type="GO" id="GO:1990281">
    <property type="term" value="C:efflux pump complex"/>
    <property type="evidence" value="ECO:0007669"/>
    <property type="project" value="TreeGrafter"/>
</dbReference>
<keyword evidence="2" id="KW-0812">Transmembrane</keyword>
<feature type="domain" description="CusB-like beta-barrel" evidence="4">
    <location>
        <begin position="273"/>
        <end position="347"/>
    </location>
</feature>
<evidence type="ECO:0000313" key="6">
    <source>
        <dbReference type="Proteomes" id="UP000218069"/>
    </source>
</evidence>
<keyword evidence="2" id="KW-0472">Membrane</keyword>
<dbReference type="GO" id="GO:0015562">
    <property type="term" value="F:efflux transmembrane transporter activity"/>
    <property type="evidence" value="ECO:0007669"/>
    <property type="project" value="TreeGrafter"/>
</dbReference>
<evidence type="ECO:0000259" key="3">
    <source>
        <dbReference type="Pfam" id="PF25917"/>
    </source>
</evidence>
<dbReference type="PANTHER" id="PTHR30469">
    <property type="entry name" value="MULTIDRUG RESISTANCE PROTEIN MDTA"/>
    <property type="match status" value="1"/>
</dbReference>